<dbReference type="EMBL" id="JAIVGD010000023">
    <property type="protein sequence ID" value="KAH0742561.1"/>
    <property type="molecule type" value="Genomic_DNA"/>
</dbReference>
<evidence type="ECO:0000313" key="1">
    <source>
        <dbReference type="EMBL" id="KAH0742561.1"/>
    </source>
</evidence>
<name>A0ABQ7U8A4_SOLTU</name>
<reference evidence="1 2" key="1">
    <citation type="journal article" date="2021" name="bioRxiv">
        <title>Chromosome-scale and haplotype-resolved genome assembly of a tetraploid potato cultivar.</title>
        <authorList>
            <person name="Sun H."/>
            <person name="Jiao W.-B."/>
            <person name="Krause K."/>
            <person name="Campoy J.A."/>
            <person name="Goel M."/>
            <person name="Folz-Donahue K."/>
            <person name="Kukat C."/>
            <person name="Huettel B."/>
            <person name="Schneeberger K."/>
        </authorList>
    </citation>
    <scope>NUCLEOTIDE SEQUENCE [LARGE SCALE GENOMIC DNA]</scope>
    <source>
        <strain evidence="1">SolTubOtavaFocal</strain>
        <tissue evidence="1">Leaves</tissue>
    </source>
</reference>
<organism evidence="1 2">
    <name type="scientific">Solanum tuberosum</name>
    <name type="common">Potato</name>
    <dbReference type="NCBI Taxonomy" id="4113"/>
    <lineage>
        <taxon>Eukaryota</taxon>
        <taxon>Viridiplantae</taxon>
        <taxon>Streptophyta</taxon>
        <taxon>Embryophyta</taxon>
        <taxon>Tracheophyta</taxon>
        <taxon>Spermatophyta</taxon>
        <taxon>Magnoliopsida</taxon>
        <taxon>eudicotyledons</taxon>
        <taxon>Gunneridae</taxon>
        <taxon>Pentapetalae</taxon>
        <taxon>asterids</taxon>
        <taxon>lamiids</taxon>
        <taxon>Solanales</taxon>
        <taxon>Solanaceae</taxon>
        <taxon>Solanoideae</taxon>
        <taxon>Solaneae</taxon>
        <taxon>Solanum</taxon>
    </lineage>
</organism>
<keyword evidence="2" id="KW-1185">Reference proteome</keyword>
<dbReference type="Proteomes" id="UP000826656">
    <property type="component" value="Unassembled WGS sequence"/>
</dbReference>
<proteinExistence type="predicted"/>
<comment type="caution">
    <text evidence="1">The sequence shown here is derived from an EMBL/GenBank/DDBJ whole genome shotgun (WGS) entry which is preliminary data.</text>
</comment>
<gene>
    <name evidence="1" type="ORF">KY290_030554</name>
</gene>
<protein>
    <submittedName>
        <fullName evidence="1">Uncharacterized protein</fullName>
    </submittedName>
</protein>
<evidence type="ECO:0000313" key="2">
    <source>
        <dbReference type="Proteomes" id="UP000826656"/>
    </source>
</evidence>
<accession>A0ABQ7U8A4</accession>
<sequence>MSRRTTCNFDTHSWLLMNGSKREADYAMAAKEPVACDRGVSNHISSWVFAKPRYRSTHL</sequence>